<evidence type="ECO:0000256" key="1">
    <source>
        <dbReference type="ARBA" id="ARBA00022737"/>
    </source>
</evidence>
<dbReference type="Gene3D" id="1.25.40.10">
    <property type="entry name" value="Tetratricopeptide repeat domain"/>
    <property type="match status" value="2"/>
</dbReference>
<feature type="repeat" description="PPR" evidence="2">
    <location>
        <begin position="142"/>
        <end position="176"/>
    </location>
</feature>
<feature type="repeat" description="PPR" evidence="2">
    <location>
        <begin position="70"/>
        <end position="106"/>
    </location>
</feature>
<evidence type="ECO:0000313" key="3">
    <source>
        <dbReference type="EMBL" id="THU57122.1"/>
    </source>
</evidence>
<dbReference type="PROSITE" id="PS51375">
    <property type="entry name" value="PPR"/>
    <property type="match status" value="3"/>
</dbReference>
<evidence type="ECO:0000313" key="4">
    <source>
        <dbReference type="Proteomes" id="UP000317650"/>
    </source>
</evidence>
<comment type="caution">
    <text evidence="3">The sequence shown here is derived from an EMBL/GenBank/DDBJ whole genome shotgun (WGS) entry which is preliminary data.</text>
</comment>
<sequence>MSFSIAVNRFGLSQSLESFAVLIHTFLSAGMHKEVKHLLRDIAEYNRNVGSDMLELLSPLALKNSGPSPDVYTYSIMMGLYATGDILYLDEAKEILLDMEKVGVRPNAVTYATYIRGLCSAGYVEPALGFLQDLLHKCLPLNAYCFNAVIHGFCQEGRPLESLKVLDEMKGCGFPPDVHSYSMLIDGFCKQGDVSKGYDLIVEMVNCGTMPTMGLLGSLMKNPYAELPPSLSHFSLTANSILWMMPNMYPHLNEEEIIRRTAGPGASLLHISPALGGENNQTIVHNVSWDLVGNILVSYNCMISFLHLSNLYSCKLYKLLNQIKKKNSFIRVSDIRLKVIFLIAQNNLSSSSQWGLLDI</sequence>
<keyword evidence="1" id="KW-0677">Repeat</keyword>
<dbReference type="AlphaFoldDB" id="A0A4S8J8X0"/>
<reference evidence="3 4" key="1">
    <citation type="journal article" date="2019" name="Nat. Plants">
        <title>Genome sequencing of Musa balbisiana reveals subgenome evolution and function divergence in polyploid bananas.</title>
        <authorList>
            <person name="Yao X."/>
        </authorList>
    </citation>
    <scope>NUCLEOTIDE SEQUENCE [LARGE SCALE GENOMIC DNA]</scope>
    <source>
        <strain evidence="4">cv. DH-PKW</strain>
        <tissue evidence="3">Leaves</tissue>
    </source>
</reference>
<dbReference type="PANTHER" id="PTHR47932">
    <property type="entry name" value="ATPASE EXPRESSION PROTEIN 3"/>
    <property type="match status" value="1"/>
</dbReference>
<gene>
    <name evidence="3" type="ORF">C4D60_Mb03t00160</name>
</gene>
<protein>
    <recommendedName>
        <fullName evidence="5">Pentatricopeptide repeat-containing protein</fullName>
    </recommendedName>
</protein>
<evidence type="ECO:0008006" key="5">
    <source>
        <dbReference type="Google" id="ProtNLM"/>
    </source>
</evidence>
<dbReference type="Pfam" id="PF13041">
    <property type="entry name" value="PPR_2"/>
    <property type="match status" value="1"/>
</dbReference>
<accession>A0A4S8J8X0</accession>
<keyword evidence="4" id="KW-1185">Reference proteome</keyword>
<dbReference type="GO" id="GO:0003729">
    <property type="term" value="F:mRNA binding"/>
    <property type="evidence" value="ECO:0007669"/>
    <property type="project" value="TreeGrafter"/>
</dbReference>
<proteinExistence type="predicted"/>
<dbReference type="EMBL" id="PYDT01000006">
    <property type="protein sequence ID" value="THU57122.1"/>
    <property type="molecule type" value="Genomic_DNA"/>
</dbReference>
<dbReference type="InterPro" id="IPR011990">
    <property type="entry name" value="TPR-like_helical_dom_sf"/>
</dbReference>
<dbReference type="InterPro" id="IPR002885">
    <property type="entry name" value="PPR_rpt"/>
</dbReference>
<name>A0A4S8J8X0_MUSBA</name>
<dbReference type="Proteomes" id="UP000317650">
    <property type="component" value="Chromosome 3"/>
</dbReference>
<dbReference type="STRING" id="52838.A0A4S8J8X0"/>
<feature type="repeat" description="PPR" evidence="2">
    <location>
        <begin position="177"/>
        <end position="211"/>
    </location>
</feature>
<dbReference type="NCBIfam" id="TIGR00756">
    <property type="entry name" value="PPR"/>
    <property type="match status" value="2"/>
</dbReference>
<organism evidence="3 4">
    <name type="scientific">Musa balbisiana</name>
    <name type="common">Banana</name>
    <dbReference type="NCBI Taxonomy" id="52838"/>
    <lineage>
        <taxon>Eukaryota</taxon>
        <taxon>Viridiplantae</taxon>
        <taxon>Streptophyta</taxon>
        <taxon>Embryophyta</taxon>
        <taxon>Tracheophyta</taxon>
        <taxon>Spermatophyta</taxon>
        <taxon>Magnoliopsida</taxon>
        <taxon>Liliopsida</taxon>
        <taxon>Zingiberales</taxon>
        <taxon>Musaceae</taxon>
        <taxon>Musa</taxon>
    </lineage>
</organism>
<dbReference type="Pfam" id="PF12854">
    <property type="entry name" value="PPR_1"/>
    <property type="match status" value="1"/>
</dbReference>
<evidence type="ECO:0000256" key="2">
    <source>
        <dbReference type="PROSITE-ProRule" id="PRU00708"/>
    </source>
</evidence>
<dbReference type="PANTHER" id="PTHR47932:SF63">
    <property type="entry name" value="OS08G0290000 PROTEIN"/>
    <property type="match status" value="1"/>
</dbReference>